<keyword evidence="4" id="KW-1185">Reference proteome</keyword>
<keyword evidence="1" id="KW-0175">Coiled coil</keyword>
<name>A0AB34L169_9PEZI</name>
<evidence type="ECO:0000256" key="1">
    <source>
        <dbReference type="SAM" id="Coils"/>
    </source>
</evidence>
<evidence type="ECO:0000256" key="2">
    <source>
        <dbReference type="SAM" id="MobiDB-lite"/>
    </source>
</evidence>
<accession>A0AB34L169</accession>
<feature type="compositionally biased region" description="Basic and acidic residues" evidence="2">
    <location>
        <begin position="127"/>
        <end position="137"/>
    </location>
</feature>
<evidence type="ECO:0000313" key="3">
    <source>
        <dbReference type="EMBL" id="KAL1589330.1"/>
    </source>
</evidence>
<feature type="region of interest" description="Disordered" evidence="2">
    <location>
        <begin position="101"/>
        <end position="392"/>
    </location>
</feature>
<feature type="compositionally biased region" description="Polar residues" evidence="2">
    <location>
        <begin position="1"/>
        <end position="15"/>
    </location>
</feature>
<comment type="caution">
    <text evidence="3">The sequence shown here is derived from an EMBL/GenBank/DDBJ whole genome shotgun (WGS) entry which is preliminary data.</text>
</comment>
<organism evidence="3 4">
    <name type="scientific">Cladosporium halotolerans</name>
    <dbReference type="NCBI Taxonomy" id="1052096"/>
    <lineage>
        <taxon>Eukaryota</taxon>
        <taxon>Fungi</taxon>
        <taxon>Dikarya</taxon>
        <taxon>Ascomycota</taxon>
        <taxon>Pezizomycotina</taxon>
        <taxon>Dothideomycetes</taxon>
        <taxon>Dothideomycetidae</taxon>
        <taxon>Cladosporiales</taxon>
        <taxon>Cladosporiaceae</taxon>
        <taxon>Cladosporium</taxon>
    </lineage>
</organism>
<sequence>MPNMSTRTVSINNSAPRAGLVKMPTYTIQEDAPWMTDRPPSAVSSSVYSDTPTMQDGEGSPRSLKAAPYTIHETHIPDHGPQTTRQTRLPIFNQVRTMLSKSNASSKEDVRPSEPAHAGKKAALKPSKWDGVFDTRRYSPGLKSLKSKKNDSSISISRDSDASSIASGRSTSAHDSSARSSTPTQISVNAVSQLPRGVSAKSQVKRKPVMSLSPSATENFAPQDMLTVPDANPHSRFSWSTAAPSEAPKRLSTDTAATGAGRPPLVSHFSWTTIGTSAVPTPNEELDDPTSPPPMPSPKPEHAKFSDTPTESILSRKRPVRRADAEDYVPSTPRQRADTTGSSDDSTPRATPRARVLSFGEQTPTKAPSASNTATPTSTATSNAKKALPLPPFMTSTQASHLELLVTQEKNLTMQRQNIERAISDLERVERASPLEVPFAAVRDAKRRLDERRETLREVKMEEMDIGIRIARARRKEDFGEGEGTLWVRRVTG</sequence>
<feature type="compositionally biased region" description="Low complexity" evidence="2">
    <location>
        <begin position="152"/>
        <end position="182"/>
    </location>
</feature>
<feature type="compositionally biased region" description="Polar residues" evidence="2">
    <location>
        <begin position="332"/>
        <end position="349"/>
    </location>
</feature>
<protein>
    <submittedName>
        <fullName evidence="3">Uncharacterized protein</fullName>
    </submittedName>
</protein>
<dbReference type="Proteomes" id="UP000803884">
    <property type="component" value="Unassembled WGS sequence"/>
</dbReference>
<feature type="compositionally biased region" description="Polar residues" evidence="2">
    <location>
        <begin position="183"/>
        <end position="192"/>
    </location>
</feature>
<dbReference type="AlphaFoldDB" id="A0AB34L169"/>
<feature type="compositionally biased region" description="Polar residues" evidence="2">
    <location>
        <begin position="269"/>
        <end position="280"/>
    </location>
</feature>
<feature type="compositionally biased region" description="Polar residues" evidence="2">
    <location>
        <begin position="42"/>
        <end position="54"/>
    </location>
</feature>
<dbReference type="GeneID" id="96003368"/>
<dbReference type="EMBL" id="JAAQHG020000005">
    <property type="protein sequence ID" value="KAL1589330.1"/>
    <property type="molecule type" value="Genomic_DNA"/>
</dbReference>
<feature type="compositionally biased region" description="Low complexity" evidence="2">
    <location>
        <begin position="363"/>
        <end position="387"/>
    </location>
</feature>
<proteinExistence type="predicted"/>
<feature type="coiled-coil region" evidence="1">
    <location>
        <begin position="409"/>
        <end position="462"/>
    </location>
</feature>
<feature type="region of interest" description="Disordered" evidence="2">
    <location>
        <begin position="1"/>
        <end position="64"/>
    </location>
</feature>
<reference evidence="3 4" key="1">
    <citation type="journal article" date="2020" name="Microbiol. Resour. Announc.">
        <title>Draft Genome Sequence of a Cladosporium Species Isolated from the Mesophotic Ascidian Didemnum maculosum.</title>
        <authorList>
            <person name="Gioti A."/>
            <person name="Siaperas R."/>
            <person name="Nikolaivits E."/>
            <person name="Le Goff G."/>
            <person name="Ouazzani J."/>
            <person name="Kotoulas G."/>
            <person name="Topakas E."/>
        </authorList>
    </citation>
    <scope>NUCLEOTIDE SEQUENCE [LARGE SCALE GENOMIC DNA]</scope>
    <source>
        <strain evidence="3 4">TM138-S3</strain>
    </source>
</reference>
<dbReference type="RefSeq" id="XP_069232435.1">
    <property type="nucleotide sequence ID" value="XM_069370530.1"/>
</dbReference>
<evidence type="ECO:0000313" key="4">
    <source>
        <dbReference type="Proteomes" id="UP000803884"/>
    </source>
</evidence>
<gene>
    <name evidence="3" type="ORF">WHR41_01924</name>
</gene>